<reference evidence="2" key="1">
    <citation type="submission" date="2023-10" db="EMBL/GenBank/DDBJ databases">
        <title>Genome analysis and identification of Salinococcus sp. Bachu38 nov., a PGPR from the rhizosphere of Tamarix.</title>
        <authorList>
            <person name="Liang Z."/>
            <person name="Zhang X."/>
            <person name="Jia J."/>
            <person name="Chen X."/>
            <person name="Wang Y."/>
            <person name="Wang Q."/>
            <person name="Wang R."/>
        </authorList>
    </citation>
    <scope>NUCLEOTIDE SEQUENCE [LARGE SCALE GENOMIC DNA]</scope>
    <source>
        <strain evidence="2">Bachu38</strain>
    </source>
</reference>
<evidence type="ECO:0000313" key="2">
    <source>
        <dbReference type="Proteomes" id="UP001455384"/>
    </source>
</evidence>
<dbReference type="EMBL" id="CP138333">
    <property type="protein sequence ID" value="WZX28713.1"/>
    <property type="molecule type" value="Genomic_DNA"/>
</dbReference>
<evidence type="ECO:0000313" key="1">
    <source>
        <dbReference type="EMBL" id="WZX28713.1"/>
    </source>
</evidence>
<proteinExistence type="predicted"/>
<accession>A0ABZ3CF51</accession>
<dbReference type="InterPro" id="IPR011664">
    <property type="entry name" value="Abi_system_AbiD/AbiF-like"/>
</dbReference>
<dbReference type="Pfam" id="PF07751">
    <property type="entry name" value="Abi_2"/>
    <property type="match status" value="1"/>
</dbReference>
<protein>
    <submittedName>
        <fullName evidence="1">Abi family protein</fullName>
    </submittedName>
</protein>
<keyword evidence="2" id="KW-1185">Reference proteome</keyword>
<dbReference type="RefSeq" id="WP_342387292.1">
    <property type="nucleotide sequence ID" value="NZ_CP138333.2"/>
</dbReference>
<name>A0ABZ3CF51_9STAP</name>
<dbReference type="Proteomes" id="UP001455384">
    <property type="component" value="Chromosome"/>
</dbReference>
<organism evidence="1 2">
    <name type="scientific">Salinicoccus bachuensis</name>
    <dbReference type="NCBI Taxonomy" id="3136731"/>
    <lineage>
        <taxon>Bacteria</taxon>
        <taxon>Bacillati</taxon>
        <taxon>Bacillota</taxon>
        <taxon>Bacilli</taxon>
        <taxon>Bacillales</taxon>
        <taxon>Staphylococcaceae</taxon>
        <taxon>Salinicoccus</taxon>
    </lineage>
</organism>
<sequence>MSSPKYFRTIEEQIELLKTRNLKFKDEHNAHYVLRNITYYSLVNGYKDLFIKGKFNKDEEDDYQGNFFEDLHDVYDFDKELKNILFKYILNIEGTFNNALSYTISKNYGYLEADYLDINRYNRGNILKNGLYQNQHTLNVIKEKNQSYDQPMKHYREKHGNVPPWVVCGALSLSTKKYLYGLLKPVGNVSLKLEVVKWFMFYKEKGNPEIPIKTFDYAIDMVHCYRNEIAHNKRVIHFKPHYDQVKPVNRNSFCKYVNGHAYSKRMFDERIGYRDLLGLFMSITILFTHRNTVRSRFINEIRTVFTNLEQKNYKVYQLILNKNNIPEDFLDILDNLVSHYHKI</sequence>
<gene>
    <name evidence="1" type="ORF">RQP18_08455</name>
</gene>